<evidence type="ECO:0000313" key="4">
    <source>
        <dbReference type="Proteomes" id="UP001205311"/>
    </source>
</evidence>
<feature type="region of interest" description="Disordered" evidence="1">
    <location>
        <begin position="33"/>
        <end position="54"/>
    </location>
</feature>
<dbReference type="Pfam" id="PF14021">
    <property type="entry name" value="TNT"/>
    <property type="match status" value="1"/>
</dbReference>
<keyword evidence="4" id="KW-1185">Reference proteome</keyword>
<dbReference type="EMBL" id="JAMTCP010000026">
    <property type="protein sequence ID" value="MCP2260357.1"/>
    <property type="molecule type" value="Genomic_DNA"/>
</dbReference>
<evidence type="ECO:0000256" key="1">
    <source>
        <dbReference type="SAM" id="MobiDB-lite"/>
    </source>
</evidence>
<comment type="caution">
    <text evidence="3">The sequence shown here is derived from an EMBL/GenBank/DDBJ whole genome shotgun (WGS) entry which is preliminary data.</text>
</comment>
<protein>
    <recommendedName>
        <fullName evidence="2">TNT domain-containing protein</fullName>
    </recommendedName>
</protein>
<feature type="domain" description="TNT" evidence="2">
    <location>
        <begin position="571"/>
        <end position="650"/>
    </location>
</feature>
<dbReference type="InterPro" id="IPR025331">
    <property type="entry name" value="TNT"/>
</dbReference>
<name>A0ABT1HXW1_STRSD</name>
<dbReference type="SUPFAM" id="SSF160424">
    <property type="entry name" value="BH3703-like"/>
    <property type="match status" value="1"/>
</dbReference>
<dbReference type="Proteomes" id="UP001205311">
    <property type="component" value="Unassembled WGS sequence"/>
</dbReference>
<proteinExistence type="predicted"/>
<evidence type="ECO:0000259" key="2">
    <source>
        <dbReference type="Pfam" id="PF14021"/>
    </source>
</evidence>
<reference evidence="3 4" key="1">
    <citation type="submission" date="2022-06" db="EMBL/GenBank/DDBJ databases">
        <title>Genomic Encyclopedia of Archaeal and Bacterial Type Strains, Phase II (KMG-II): from individual species to whole genera.</title>
        <authorList>
            <person name="Goeker M."/>
        </authorList>
    </citation>
    <scope>NUCLEOTIDE SEQUENCE [LARGE SCALE GENOMIC DNA]</scope>
    <source>
        <strain evidence="3 4">DSM 40477</strain>
    </source>
</reference>
<organism evidence="3 4">
    <name type="scientific">Streptoalloteichus tenebrarius (strain ATCC 17920 / DSM 40477 / JCM 4838 / CBS 697.72 / NBRC 16177 / NCIMB 11028 / NRRL B-12390 / A12253. 1 / ISP 5477)</name>
    <name type="common">Streptomyces tenebrarius</name>
    <dbReference type="NCBI Taxonomy" id="1933"/>
    <lineage>
        <taxon>Bacteria</taxon>
        <taxon>Bacillati</taxon>
        <taxon>Actinomycetota</taxon>
        <taxon>Actinomycetes</taxon>
        <taxon>Pseudonocardiales</taxon>
        <taxon>Pseudonocardiaceae</taxon>
        <taxon>Streptoalloteichus</taxon>
    </lineage>
</organism>
<gene>
    <name evidence="3" type="ORF">LX15_004071</name>
</gene>
<evidence type="ECO:0000313" key="3">
    <source>
        <dbReference type="EMBL" id="MCP2260357.1"/>
    </source>
</evidence>
<sequence>MSTSDFVASASFVTWNDVVYRVDDAGDADSSVIVPVDGGGEGSEPSAAPSFPRDRRPLVESRFTLAVIGLVGPDPYCVFGPYGEDPDQVVARWIGMPLGKEYAHRRGFSEPNEDGMPSVHTALADFSPLTQIRLDRGPISGQRVRAAERQWDRARPALFAADVELPSPAPVLDALRSVLTERAPDGWQRITLECRALVHEMELITRVVGADGEERFWSPPPQVSQWLRRLRLVTYHPDRGAWFTARYEIARDAEPRIEFDHDAEPDWLFPHVRGNRTPAAAYLDELWLLPRAVDATPDWMIREIYRDRLNETWSLVTAPATAAQPRDLRRAPLFDVVGEDGTLPRNYRPVLGNHERQAVLKYLRDAPVVLSSRGQTEDDLDPERGRVVPMAYQTDGAWIWSAAHAYYLEHHGLTPPLELLGHIRDRRYQLPERVPENAKNRASALAMGMPDANSAIQEDLGRTYWWIRWYARHHDLCPAAYAVGVAAPNAWCLVPENDEYAVFWNGEERQYEARFPNIWEAANYLLGTLVANAADLRRHPEDIYDDYDCPIPVLGDDPPLAHYANKLLVQLTEGFEVDRHGGPEGNTTFAVGTPFEQRSLPPEWAQREYHRYRLVKNGLVISGATEGGATAYLFPQSITEHLAAGHLVEIDPNAPAPAEVPPPPPPATD</sequence>
<accession>A0ABT1HXW1</accession>
<dbReference type="InterPro" id="IPR036170">
    <property type="entry name" value="YezG-like_sf"/>
</dbReference>